<proteinExistence type="predicted"/>
<evidence type="ECO:0000313" key="1">
    <source>
        <dbReference type="EMBL" id="KAJ1354031.1"/>
    </source>
</evidence>
<comment type="caution">
    <text evidence="1">The sequence shown here is derived from an EMBL/GenBank/DDBJ whole genome shotgun (WGS) entry which is preliminary data.</text>
</comment>
<name>A0AAD5MU35_PARTN</name>
<protein>
    <submittedName>
        <fullName evidence="1">Uncharacterized protein</fullName>
    </submittedName>
</protein>
<evidence type="ECO:0000313" key="2">
    <source>
        <dbReference type="Proteomes" id="UP001196413"/>
    </source>
</evidence>
<sequence>MTEFIELAASIWGSAVDDVKTTTKVTVIAILVTVMDCSKNFTKLFAQRNMCDAHAGRHRDICCSLLTRINAAVMETKPAKR</sequence>
<gene>
    <name evidence="1" type="ORF">KIN20_010831</name>
</gene>
<accession>A0AAD5MU35</accession>
<reference evidence="1" key="1">
    <citation type="submission" date="2021-06" db="EMBL/GenBank/DDBJ databases">
        <title>Parelaphostrongylus tenuis whole genome reference sequence.</title>
        <authorList>
            <person name="Garwood T.J."/>
            <person name="Larsen P.A."/>
            <person name="Fountain-Jones N.M."/>
            <person name="Garbe J.R."/>
            <person name="Macchietto M.G."/>
            <person name="Kania S.A."/>
            <person name="Gerhold R.W."/>
            <person name="Richards J.E."/>
            <person name="Wolf T.M."/>
        </authorList>
    </citation>
    <scope>NUCLEOTIDE SEQUENCE</scope>
    <source>
        <strain evidence="1">MNPRO001-30</strain>
        <tissue evidence="1">Meninges</tissue>
    </source>
</reference>
<organism evidence="1 2">
    <name type="scientific">Parelaphostrongylus tenuis</name>
    <name type="common">Meningeal worm</name>
    <dbReference type="NCBI Taxonomy" id="148309"/>
    <lineage>
        <taxon>Eukaryota</taxon>
        <taxon>Metazoa</taxon>
        <taxon>Ecdysozoa</taxon>
        <taxon>Nematoda</taxon>
        <taxon>Chromadorea</taxon>
        <taxon>Rhabditida</taxon>
        <taxon>Rhabditina</taxon>
        <taxon>Rhabditomorpha</taxon>
        <taxon>Strongyloidea</taxon>
        <taxon>Metastrongylidae</taxon>
        <taxon>Parelaphostrongylus</taxon>
    </lineage>
</organism>
<dbReference type="Proteomes" id="UP001196413">
    <property type="component" value="Unassembled WGS sequence"/>
</dbReference>
<keyword evidence="2" id="KW-1185">Reference proteome</keyword>
<dbReference type="AlphaFoldDB" id="A0AAD5MU35"/>
<dbReference type="EMBL" id="JAHQIW010001916">
    <property type="protein sequence ID" value="KAJ1354031.1"/>
    <property type="molecule type" value="Genomic_DNA"/>
</dbReference>